<evidence type="ECO:0000313" key="1">
    <source>
        <dbReference type="EMBL" id="QHU16933.1"/>
    </source>
</evidence>
<accession>A0A6C0KHY5</accession>
<proteinExistence type="predicted"/>
<dbReference type="EMBL" id="MN740893">
    <property type="protein sequence ID" value="QHU16933.1"/>
    <property type="molecule type" value="Genomic_DNA"/>
</dbReference>
<dbReference type="AlphaFoldDB" id="A0A6C0KHY5"/>
<organism evidence="1">
    <name type="scientific">viral metagenome</name>
    <dbReference type="NCBI Taxonomy" id="1070528"/>
    <lineage>
        <taxon>unclassified sequences</taxon>
        <taxon>metagenomes</taxon>
        <taxon>organismal metagenomes</taxon>
    </lineage>
</organism>
<reference evidence="1" key="1">
    <citation type="journal article" date="2020" name="Nature">
        <title>Giant virus diversity and host interactions through global metagenomics.</title>
        <authorList>
            <person name="Schulz F."/>
            <person name="Roux S."/>
            <person name="Paez-Espino D."/>
            <person name="Jungbluth S."/>
            <person name="Walsh D.A."/>
            <person name="Denef V.J."/>
            <person name="McMahon K.D."/>
            <person name="Konstantinidis K.T."/>
            <person name="Eloe-Fadrosh E.A."/>
            <person name="Kyrpides N.C."/>
            <person name="Woyke T."/>
        </authorList>
    </citation>
    <scope>NUCLEOTIDE SEQUENCE</scope>
    <source>
        <strain evidence="1">GVMAG-S-3300012000-53</strain>
    </source>
</reference>
<name>A0A6C0KHY5_9ZZZZ</name>
<sequence>MRSTDQFNHDKHYLSNILNNYTYLLLFPKTLCIDLKQYGNITSRLARIMNEYNLYLLLLREYHKDIKKLKRFGYIFNTYSQWERCIRLTISWFLKTRHKLLSLFYKLTAKEQTHLKKCNVYLHNLVHYMDIQKMSSEYLIPQNDEVYKIDYLAVIELLPKCSITNQLYRLDKSDIIAPVRQNRYY</sequence>
<protein>
    <submittedName>
        <fullName evidence="1">Uncharacterized protein</fullName>
    </submittedName>
</protein>